<sequence length="124" mass="14714">MEQMSFSQYMNLNLMKSLNQKFAFQLRFQGKVFNFGICSQRKESFNNYSNQHHAISGIILMFYINSIDQLSQITTYFKQIEDENQLTYACWGLNYLIDNDDNQQDFFNSTNSYSKINSITKFTK</sequence>
<proteinExistence type="predicted"/>
<dbReference type="AlphaFoldDB" id="A0A8S1X4T3"/>
<evidence type="ECO:0000313" key="1">
    <source>
        <dbReference type="EMBL" id="CAD8196081.1"/>
    </source>
</evidence>
<keyword evidence="2" id="KW-1185">Reference proteome</keyword>
<accession>A0A8S1X4T3</accession>
<protein>
    <submittedName>
        <fullName evidence="1">Uncharacterized protein</fullName>
    </submittedName>
</protein>
<gene>
    <name evidence="1" type="ORF">POCTA_138.1.T1100200</name>
</gene>
<name>A0A8S1X4T3_PAROT</name>
<comment type="caution">
    <text evidence="1">The sequence shown here is derived from an EMBL/GenBank/DDBJ whole genome shotgun (WGS) entry which is preliminary data.</text>
</comment>
<dbReference type="Proteomes" id="UP000683925">
    <property type="component" value="Unassembled WGS sequence"/>
</dbReference>
<evidence type="ECO:0000313" key="2">
    <source>
        <dbReference type="Proteomes" id="UP000683925"/>
    </source>
</evidence>
<reference evidence="1" key="1">
    <citation type="submission" date="2021-01" db="EMBL/GenBank/DDBJ databases">
        <authorList>
            <consortium name="Genoscope - CEA"/>
            <person name="William W."/>
        </authorList>
    </citation>
    <scope>NUCLEOTIDE SEQUENCE</scope>
</reference>
<organism evidence="1 2">
    <name type="scientific">Paramecium octaurelia</name>
    <dbReference type="NCBI Taxonomy" id="43137"/>
    <lineage>
        <taxon>Eukaryota</taxon>
        <taxon>Sar</taxon>
        <taxon>Alveolata</taxon>
        <taxon>Ciliophora</taxon>
        <taxon>Intramacronucleata</taxon>
        <taxon>Oligohymenophorea</taxon>
        <taxon>Peniculida</taxon>
        <taxon>Parameciidae</taxon>
        <taxon>Paramecium</taxon>
    </lineage>
</organism>
<dbReference type="EMBL" id="CAJJDP010000110">
    <property type="protein sequence ID" value="CAD8196081.1"/>
    <property type="molecule type" value="Genomic_DNA"/>
</dbReference>